<dbReference type="Pfam" id="PF13186">
    <property type="entry name" value="SPASM"/>
    <property type="match status" value="1"/>
</dbReference>
<sequence length="347" mass="37722">MTIGHARACPEVLGLLLTSKCNITCRHCCNDSHPAKSESASFERTSRLIDEAAEIPSIREIGISGGEPFLYLRLLKEIISYARTCGYTCSVTTNGFWGGSPGAGRQLDELRDAGLGAVNISTSPFHQEFLPLSRILGAAKTALSVGLKVTVNIVSTSTTEIDDVRGAFGDLEDRVRFVVMPCLPAGRALTSVEQQEFPADFTWPLGNCREHFKKLAVDLSGDVYPCCSPGGFTEPLRMGSAHRSTLGEIVKASEQNKLLAVLESVGPGFFLPFLRQQDIDDEIPERFSDQCHLCHFMLSSPKYAEKAAKWAELLVSDLATLPESERPADNSRLAGLKEFGAQSVLPI</sequence>
<dbReference type="Proteomes" id="UP000198588">
    <property type="component" value="Unassembled WGS sequence"/>
</dbReference>
<evidence type="ECO:0000256" key="1">
    <source>
        <dbReference type="ARBA" id="ARBA00001966"/>
    </source>
</evidence>
<evidence type="ECO:0000256" key="5">
    <source>
        <dbReference type="ARBA" id="ARBA00023014"/>
    </source>
</evidence>
<dbReference type="GO" id="GO:0051536">
    <property type="term" value="F:iron-sulfur cluster binding"/>
    <property type="evidence" value="ECO:0007669"/>
    <property type="project" value="UniProtKB-KW"/>
</dbReference>
<dbReference type="InterPro" id="IPR013785">
    <property type="entry name" value="Aldolase_TIM"/>
</dbReference>
<dbReference type="SFLD" id="SFLDS00029">
    <property type="entry name" value="Radical_SAM"/>
    <property type="match status" value="1"/>
</dbReference>
<keyword evidence="4" id="KW-0408">Iron</keyword>
<dbReference type="PANTHER" id="PTHR11228">
    <property type="entry name" value="RADICAL SAM DOMAIN PROTEIN"/>
    <property type="match status" value="1"/>
</dbReference>
<evidence type="ECO:0000256" key="4">
    <source>
        <dbReference type="ARBA" id="ARBA00023004"/>
    </source>
</evidence>
<dbReference type="GO" id="GO:0046872">
    <property type="term" value="F:metal ion binding"/>
    <property type="evidence" value="ECO:0007669"/>
    <property type="project" value="UniProtKB-KW"/>
</dbReference>
<keyword evidence="5" id="KW-0411">Iron-sulfur</keyword>
<accession>A0A1G5ZP85</accession>
<dbReference type="GO" id="GO:0003824">
    <property type="term" value="F:catalytic activity"/>
    <property type="evidence" value="ECO:0007669"/>
    <property type="project" value="InterPro"/>
</dbReference>
<organism evidence="8 9">
    <name type="scientific">Mesorhizobium qingshengii</name>
    <dbReference type="NCBI Taxonomy" id="1165689"/>
    <lineage>
        <taxon>Bacteria</taxon>
        <taxon>Pseudomonadati</taxon>
        <taxon>Pseudomonadota</taxon>
        <taxon>Alphaproteobacteria</taxon>
        <taxon>Hyphomicrobiales</taxon>
        <taxon>Phyllobacteriaceae</taxon>
        <taxon>Mesorhizobium</taxon>
    </lineage>
</organism>
<dbReference type="CDD" id="cd01335">
    <property type="entry name" value="Radical_SAM"/>
    <property type="match status" value="1"/>
</dbReference>
<dbReference type="SFLD" id="SFLDG01067">
    <property type="entry name" value="SPASM/twitch_domain_containing"/>
    <property type="match status" value="1"/>
</dbReference>
<evidence type="ECO:0000313" key="8">
    <source>
        <dbReference type="EMBL" id="SDA96594.1"/>
    </source>
</evidence>
<dbReference type="InterPro" id="IPR023885">
    <property type="entry name" value="4Fe4S-binding_SPASM_dom"/>
</dbReference>
<gene>
    <name evidence="8" type="ORF">SAMN02927914_05689</name>
</gene>
<dbReference type="OrthoDB" id="9810775at2"/>
<dbReference type="PANTHER" id="PTHR11228:SF34">
    <property type="entry name" value="TUNGSTEN-CONTAINING ALDEHYDE FERREDOXIN OXIDOREDUCTASE COFACTOR MODIFYING PROTEIN"/>
    <property type="match status" value="1"/>
</dbReference>
<evidence type="ECO:0000256" key="3">
    <source>
        <dbReference type="ARBA" id="ARBA00022723"/>
    </source>
</evidence>
<dbReference type="Pfam" id="PF04055">
    <property type="entry name" value="Radical_SAM"/>
    <property type="match status" value="1"/>
</dbReference>
<evidence type="ECO:0000259" key="7">
    <source>
        <dbReference type="Pfam" id="PF13186"/>
    </source>
</evidence>
<feature type="domain" description="Radical SAM core" evidence="6">
    <location>
        <begin position="17"/>
        <end position="154"/>
    </location>
</feature>
<dbReference type="InterPro" id="IPR050377">
    <property type="entry name" value="Radical_SAM_PqqE_MftC-like"/>
</dbReference>
<dbReference type="RefSeq" id="WP_091585141.1">
    <property type="nucleotide sequence ID" value="NZ_FMXM01000024.1"/>
</dbReference>
<keyword evidence="2" id="KW-0949">S-adenosyl-L-methionine</keyword>
<comment type="cofactor">
    <cofactor evidence="1">
        <name>[4Fe-4S] cluster</name>
        <dbReference type="ChEBI" id="CHEBI:49883"/>
    </cofactor>
</comment>
<dbReference type="InterPro" id="IPR058240">
    <property type="entry name" value="rSAM_sf"/>
</dbReference>
<protein>
    <submittedName>
        <fullName evidence="8">Radical SAM superfamily enzyme, MoaA/NifB/PqqE/SkfB family</fullName>
    </submittedName>
</protein>
<evidence type="ECO:0000259" key="6">
    <source>
        <dbReference type="Pfam" id="PF04055"/>
    </source>
</evidence>
<dbReference type="EMBL" id="FMXM01000024">
    <property type="protein sequence ID" value="SDA96594.1"/>
    <property type="molecule type" value="Genomic_DNA"/>
</dbReference>
<dbReference type="AlphaFoldDB" id="A0A1G5ZP85"/>
<keyword evidence="3" id="KW-0479">Metal-binding</keyword>
<name>A0A1G5ZP85_9HYPH</name>
<evidence type="ECO:0000256" key="2">
    <source>
        <dbReference type="ARBA" id="ARBA00022691"/>
    </source>
</evidence>
<feature type="domain" description="4Fe4S-binding SPASM" evidence="7">
    <location>
        <begin position="208"/>
        <end position="258"/>
    </location>
</feature>
<proteinExistence type="predicted"/>
<dbReference type="STRING" id="1165689.SAMN02927914_05689"/>
<dbReference type="CDD" id="cd21109">
    <property type="entry name" value="SPASM"/>
    <property type="match status" value="1"/>
</dbReference>
<dbReference type="Gene3D" id="3.20.20.70">
    <property type="entry name" value="Aldolase class I"/>
    <property type="match status" value="1"/>
</dbReference>
<reference evidence="8 9" key="1">
    <citation type="submission" date="2016-10" db="EMBL/GenBank/DDBJ databases">
        <authorList>
            <person name="de Groot N.N."/>
        </authorList>
    </citation>
    <scope>NUCLEOTIDE SEQUENCE [LARGE SCALE GENOMIC DNA]</scope>
    <source>
        <strain evidence="8 9">CGMCC 1.12097</strain>
    </source>
</reference>
<dbReference type="SUPFAM" id="SSF102114">
    <property type="entry name" value="Radical SAM enzymes"/>
    <property type="match status" value="1"/>
</dbReference>
<dbReference type="InterPro" id="IPR007197">
    <property type="entry name" value="rSAM"/>
</dbReference>
<evidence type="ECO:0000313" key="9">
    <source>
        <dbReference type="Proteomes" id="UP000198588"/>
    </source>
</evidence>